<proteinExistence type="predicted"/>
<dbReference type="GeneID" id="67211109"/>
<reference evidence="2" key="1">
    <citation type="submission" date="2024-09" db="EMBL/GenBank/DDBJ databases">
        <authorList>
            <person name="Sun Q."/>
        </authorList>
    </citation>
    <scope>NUCLEOTIDE SEQUENCE [LARGE SCALE GENOMIC DNA]</scope>
    <source>
        <strain evidence="2">JCM 31273</strain>
    </source>
</reference>
<feature type="region of interest" description="Disordered" evidence="1">
    <location>
        <begin position="67"/>
        <end position="96"/>
    </location>
</feature>
<dbReference type="EMBL" id="JBHMAJ010000009">
    <property type="protein sequence ID" value="MFB9825195.1"/>
    <property type="molecule type" value="Genomic_DNA"/>
</dbReference>
<name>A0ABD5MN34_9EURY</name>
<dbReference type="AlphaFoldDB" id="A0ABD5MN34"/>
<evidence type="ECO:0000313" key="3">
    <source>
        <dbReference type="Proteomes" id="UP001589595"/>
    </source>
</evidence>
<accession>A0ABD5MN34</accession>
<dbReference type="Proteomes" id="UP001589595">
    <property type="component" value="Unassembled WGS sequence"/>
</dbReference>
<keyword evidence="3" id="KW-1185">Reference proteome</keyword>
<sequence length="228" mass="23656">MRELDCDFCGGTAAGAYEVIPAELDPSPDEQARVVLCDSCRETLDDVLTPLLARLGSDDVAAAPSFAADAAGHSSPATDPNAGGDDTDSSDESVEFDDDSGIAIDIAGSTAAADESNPEPGAADAGDAEDDTADADASVDGADVEDVASGDADPTGDPASTGQPREEPPHFRKVMRFLNNREFPIARAEVAEFAAGAYDLEDEEVREIFEYAIERGILAEENGQLVKG</sequence>
<evidence type="ECO:0000313" key="2">
    <source>
        <dbReference type="EMBL" id="MFB9825195.1"/>
    </source>
</evidence>
<feature type="region of interest" description="Disordered" evidence="1">
    <location>
        <begin position="108"/>
        <end position="170"/>
    </location>
</feature>
<protein>
    <submittedName>
        <fullName evidence="2">Uncharacterized protein</fullName>
    </submittedName>
</protein>
<gene>
    <name evidence="2" type="ORF">ACFFOL_13565</name>
</gene>
<organism evidence="2 3">
    <name type="scientific">Halobaculum roseum</name>
    <dbReference type="NCBI Taxonomy" id="2175149"/>
    <lineage>
        <taxon>Archaea</taxon>
        <taxon>Methanobacteriati</taxon>
        <taxon>Methanobacteriota</taxon>
        <taxon>Stenosarchaea group</taxon>
        <taxon>Halobacteria</taxon>
        <taxon>Halobacteriales</taxon>
        <taxon>Haloferacaceae</taxon>
        <taxon>Halobaculum</taxon>
    </lineage>
</organism>
<comment type="caution">
    <text evidence="2">The sequence shown here is derived from an EMBL/GenBank/DDBJ whole genome shotgun (WGS) entry which is preliminary data.</text>
</comment>
<feature type="compositionally biased region" description="Acidic residues" evidence="1">
    <location>
        <begin position="85"/>
        <end position="96"/>
    </location>
</feature>
<dbReference type="RefSeq" id="WP_222921047.1">
    <property type="nucleotide sequence ID" value="NZ_CP082286.1"/>
</dbReference>
<evidence type="ECO:0000256" key="1">
    <source>
        <dbReference type="SAM" id="MobiDB-lite"/>
    </source>
</evidence>